<dbReference type="GO" id="GO:0016747">
    <property type="term" value="F:acyltransferase activity, transferring groups other than amino-acyl groups"/>
    <property type="evidence" value="ECO:0007669"/>
    <property type="project" value="InterPro"/>
</dbReference>
<dbReference type="GO" id="GO:0016020">
    <property type="term" value="C:membrane"/>
    <property type="evidence" value="ECO:0007669"/>
    <property type="project" value="TreeGrafter"/>
</dbReference>
<feature type="transmembrane region" description="Helical" evidence="1">
    <location>
        <begin position="46"/>
        <end position="69"/>
    </location>
</feature>
<evidence type="ECO:0000256" key="1">
    <source>
        <dbReference type="SAM" id="Phobius"/>
    </source>
</evidence>
<feature type="domain" description="Acyltransferase 3" evidence="2">
    <location>
        <begin position="12"/>
        <end position="356"/>
    </location>
</feature>
<feature type="transmembrane region" description="Helical" evidence="1">
    <location>
        <begin position="265"/>
        <end position="286"/>
    </location>
</feature>
<feature type="transmembrane region" description="Helical" evidence="1">
    <location>
        <begin position="93"/>
        <end position="114"/>
    </location>
</feature>
<feature type="transmembrane region" description="Helical" evidence="1">
    <location>
        <begin position="126"/>
        <end position="145"/>
    </location>
</feature>
<protein>
    <submittedName>
        <fullName evidence="3">Acyltransferase</fullName>
    </submittedName>
</protein>
<dbReference type="AlphaFoldDB" id="A0A423NWJ8"/>
<comment type="caution">
    <text evidence="3">The sequence shown here is derived from an EMBL/GenBank/DDBJ whole genome shotgun (WGS) entry which is preliminary data.</text>
</comment>
<dbReference type="InterPro" id="IPR050879">
    <property type="entry name" value="Acyltransferase_3"/>
</dbReference>
<feature type="transmembrane region" description="Helical" evidence="1">
    <location>
        <begin position="307"/>
        <end position="325"/>
    </location>
</feature>
<name>A0A423NWJ8_PSEFL</name>
<keyword evidence="3" id="KW-0012">Acyltransferase</keyword>
<dbReference type="EMBL" id="MOBZ01000022">
    <property type="protein sequence ID" value="ROO02629.1"/>
    <property type="molecule type" value="Genomic_DNA"/>
</dbReference>
<dbReference type="Proteomes" id="UP000283619">
    <property type="component" value="Unassembled WGS sequence"/>
</dbReference>
<evidence type="ECO:0000259" key="2">
    <source>
        <dbReference type="Pfam" id="PF01757"/>
    </source>
</evidence>
<dbReference type="PANTHER" id="PTHR23028:SF53">
    <property type="entry name" value="ACYL_TRANSF_3 DOMAIN-CONTAINING PROTEIN"/>
    <property type="match status" value="1"/>
</dbReference>
<reference evidence="3 4" key="1">
    <citation type="submission" date="2016-10" db="EMBL/GenBank/DDBJ databases">
        <title>Comparative genome analysis of multiple Pseudomonas spp. focuses on biocontrol and plant growth promoting traits.</title>
        <authorList>
            <person name="Tao X.-Y."/>
            <person name="Taylor C.G."/>
        </authorList>
    </citation>
    <scope>NUCLEOTIDE SEQUENCE [LARGE SCALE GENOMIC DNA]</scope>
    <source>
        <strain evidence="3 4">36G2</strain>
    </source>
</reference>
<gene>
    <name evidence="3" type="ORF">BK673_26505</name>
</gene>
<keyword evidence="3" id="KW-0808">Transferase</keyword>
<dbReference type="Pfam" id="PF01757">
    <property type="entry name" value="Acyl_transf_3"/>
    <property type="match status" value="1"/>
</dbReference>
<feature type="transmembrane region" description="Helical" evidence="1">
    <location>
        <begin position="237"/>
        <end position="259"/>
    </location>
</feature>
<feature type="transmembrane region" description="Helical" evidence="1">
    <location>
        <begin position="166"/>
        <end position="196"/>
    </location>
</feature>
<dbReference type="RefSeq" id="WP_077573115.1">
    <property type="nucleotide sequence ID" value="NZ_MOBZ01000022.1"/>
</dbReference>
<dbReference type="PANTHER" id="PTHR23028">
    <property type="entry name" value="ACETYLTRANSFERASE"/>
    <property type="match status" value="1"/>
</dbReference>
<keyword evidence="1" id="KW-0812">Transmembrane</keyword>
<proteinExistence type="predicted"/>
<feature type="transmembrane region" description="Helical" evidence="1">
    <location>
        <begin position="16"/>
        <end position="34"/>
    </location>
</feature>
<sequence length="387" mass="43895">MQTAHTTLRKNSDIEALRTLAIILVIFAHISALLSPDSVYRVVLAYFRFGYGVDVFFCISGFIITKSIINEIPSSRSLKSILDFSIPFWTRRFWRLMPSAFFWVLMGLLLSAWHGGEGYIPKLKDFAWPAFAAAFQFFNVIFPACRDASTCGTVGIYWSLSLENQFYLILPVIAVLAGTRRMAMIFGAVFLAQFFLSRQLTDPTPYLWAFRTDAIALGVVLAIWQKHASYQRARPDFLRNGPLCTLLLLLMIAGLGAITIPVAPIPFAMGITSVGAFLLVWAASYNENYFTRWKPVEVFCDYLGSRSYAIYLVHFIVLFTVRQLMFSPAESSTNTNYDTLSVASYVFVFIFFTLALSELNYRFIETPLRKKGEKISKGMKLRVIQQP</sequence>
<evidence type="ECO:0000313" key="4">
    <source>
        <dbReference type="Proteomes" id="UP000283619"/>
    </source>
</evidence>
<organism evidence="3 4">
    <name type="scientific">Pseudomonas fluorescens</name>
    <dbReference type="NCBI Taxonomy" id="294"/>
    <lineage>
        <taxon>Bacteria</taxon>
        <taxon>Pseudomonadati</taxon>
        <taxon>Pseudomonadota</taxon>
        <taxon>Gammaproteobacteria</taxon>
        <taxon>Pseudomonadales</taxon>
        <taxon>Pseudomonadaceae</taxon>
        <taxon>Pseudomonas</taxon>
    </lineage>
</organism>
<feature type="transmembrane region" description="Helical" evidence="1">
    <location>
        <begin position="345"/>
        <end position="364"/>
    </location>
</feature>
<feature type="transmembrane region" description="Helical" evidence="1">
    <location>
        <begin position="208"/>
        <end position="225"/>
    </location>
</feature>
<evidence type="ECO:0000313" key="3">
    <source>
        <dbReference type="EMBL" id="ROO02629.1"/>
    </source>
</evidence>
<dbReference type="InterPro" id="IPR002656">
    <property type="entry name" value="Acyl_transf_3_dom"/>
</dbReference>
<keyword evidence="1" id="KW-0472">Membrane</keyword>
<keyword evidence="1" id="KW-1133">Transmembrane helix</keyword>
<dbReference type="GO" id="GO:0009103">
    <property type="term" value="P:lipopolysaccharide biosynthetic process"/>
    <property type="evidence" value="ECO:0007669"/>
    <property type="project" value="TreeGrafter"/>
</dbReference>
<accession>A0A423NWJ8</accession>